<feature type="region of interest" description="Disordered" evidence="1">
    <location>
        <begin position="43"/>
        <end position="76"/>
    </location>
</feature>
<dbReference type="AlphaFoldDB" id="A0A3R5TMK2"/>
<dbReference type="Proteomes" id="UP000266721">
    <property type="component" value="Unassembled WGS sequence"/>
</dbReference>
<reference evidence="2 3" key="1">
    <citation type="journal article" date="2016" name="PLoS ONE">
        <title>A First Insight into the Genome of the Filter-Feeder Mussel Mytilus galloprovincialis.</title>
        <authorList>
            <person name="Murgarella M."/>
            <person name="Puiu D."/>
            <person name="Novoa B."/>
            <person name="Figueras A."/>
            <person name="Posada D."/>
            <person name="Canchaya C."/>
        </authorList>
    </citation>
    <scope>NUCLEOTIDE SEQUENCE [LARGE SCALE GENOMIC DNA]</scope>
    <source>
        <tissue evidence="2">Muscle</tissue>
    </source>
</reference>
<dbReference type="EMBL" id="KV597889">
    <property type="protein sequence ID" value="OPL20921.1"/>
    <property type="molecule type" value="Genomic_DNA"/>
</dbReference>
<feature type="non-terminal residue" evidence="2">
    <location>
        <position position="1"/>
    </location>
</feature>
<keyword evidence="3" id="KW-1185">Reference proteome</keyword>
<sequence length="119" mass="13335">MYDSFECFILVCAPIIFTVNYSCTCTQFLTVLISCLSVLHYKSSGTPDSGGKNKEEEGAPDRGGKIMEAIDTPPSQPGAVTMFFKRIGEIQQGYLDKATPHLVARWIFLVVWFLLYEKL</sequence>
<evidence type="ECO:0000256" key="1">
    <source>
        <dbReference type="SAM" id="MobiDB-lite"/>
    </source>
</evidence>
<accession>A0A3R5TMK2</accession>
<name>A0A3R5TMK2_MYTGA</name>
<evidence type="ECO:0000313" key="2">
    <source>
        <dbReference type="EMBL" id="OPL20921.1"/>
    </source>
</evidence>
<evidence type="ECO:0000313" key="3">
    <source>
        <dbReference type="Proteomes" id="UP000266721"/>
    </source>
</evidence>
<feature type="compositionally biased region" description="Basic and acidic residues" evidence="1">
    <location>
        <begin position="51"/>
        <end position="65"/>
    </location>
</feature>
<protein>
    <submittedName>
        <fullName evidence="2">Uncharacterized protein</fullName>
    </submittedName>
</protein>
<organism evidence="2 3">
    <name type="scientific">Mytilus galloprovincialis</name>
    <name type="common">Mediterranean mussel</name>
    <dbReference type="NCBI Taxonomy" id="29158"/>
    <lineage>
        <taxon>Eukaryota</taxon>
        <taxon>Metazoa</taxon>
        <taxon>Spiralia</taxon>
        <taxon>Lophotrochozoa</taxon>
        <taxon>Mollusca</taxon>
        <taxon>Bivalvia</taxon>
        <taxon>Autobranchia</taxon>
        <taxon>Pteriomorphia</taxon>
        <taxon>Mytilida</taxon>
        <taxon>Mytiloidea</taxon>
        <taxon>Mytilidae</taxon>
        <taxon>Mytilinae</taxon>
        <taxon>Mytilus</taxon>
    </lineage>
</organism>
<gene>
    <name evidence="2" type="ORF">AM593_06511</name>
</gene>
<proteinExistence type="predicted"/>